<organism evidence="1">
    <name type="scientific">Solanum chacoense</name>
    <name type="common">Chaco potato</name>
    <dbReference type="NCBI Taxonomy" id="4108"/>
    <lineage>
        <taxon>Eukaryota</taxon>
        <taxon>Viridiplantae</taxon>
        <taxon>Streptophyta</taxon>
        <taxon>Embryophyta</taxon>
        <taxon>Tracheophyta</taxon>
        <taxon>Spermatophyta</taxon>
        <taxon>Magnoliopsida</taxon>
        <taxon>eudicotyledons</taxon>
        <taxon>Gunneridae</taxon>
        <taxon>Pentapetalae</taxon>
        <taxon>asterids</taxon>
        <taxon>lamiids</taxon>
        <taxon>Solanales</taxon>
        <taxon>Solanaceae</taxon>
        <taxon>Solanoideae</taxon>
        <taxon>Solaneae</taxon>
        <taxon>Solanum</taxon>
    </lineage>
</organism>
<dbReference type="AlphaFoldDB" id="A0A0V0I2X2"/>
<sequence length="63" mass="7545">MCKEEGEDMNHFLLDCGFTMSLWWDMFRWFGTPWTVKNCKRVDVQLEEPQKNEKTKVLELGST</sequence>
<evidence type="ECO:0000313" key="1">
    <source>
        <dbReference type="EMBL" id="JAP26943.1"/>
    </source>
</evidence>
<reference evidence="1" key="1">
    <citation type="submission" date="2015-12" db="EMBL/GenBank/DDBJ databases">
        <title>Gene expression during late stages of embryo sac development: a critical building block for successful pollen-pistil interactions.</title>
        <authorList>
            <person name="Liu Y."/>
            <person name="Joly V."/>
            <person name="Sabar M."/>
            <person name="Matton D.P."/>
        </authorList>
    </citation>
    <scope>NUCLEOTIDE SEQUENCE</scope>
</reference>
<name>A0A0V0I2X2_SOLCH</name>
<dbReference type="EMBL" id="GEDG01011698">
    <property type="protein sequence ID" value="JAP26943.1"/>
    <property type="molecule type" value="Transcribed_RNA"/>
</dbReference>
<accession>A0A0V0I2X2</accession>
<proteinExistence type="predicted"/>
<protein>
    <submittedName>
        <fullName evidence="1">Putative ovule protein</fullName>
    </submittedName>
</protein>